<feature type="domain" description="Protein kinase" evidence="4">
    <location>
        <begin position="76"/>
        <end position="343"/>
    </location>
</feature>
<dbReference type="GO" id="GO:0004672">
    <property type="term" value="F:protein kinase activity"/>
    <property type="evidence" value="ECO:0007669"/>
    <property type="project" value="InterPro"/>
</dbReference>
<dbReference type="PANTHER" id="PTHR47989:SF26">
    <property type="entry name" value="PROTEIN KINASE DOMAIN-CONTAINING PROTEIN"/>
    <property type="match status" value="1"/>
</dbReference>
<dbReference type="Gene3D" id="3.30.200.20">
    <property type="entry name" value="Phosphorylase Kinase, domain 1"/>
    <property type="match status" value="1"/>
</dbReference>
<keyword evidence="5" id="KW-0808">Transferase</keyword>
<evidence type="ECO:0000256" key="1">
    <source>
        <dbReference type="ARBA" id="ARBA00022741"/>
    </source>
</evidence>
<dbReference type="PROSITE" id="PS50011">
    <property type="entry name" value="PROTEIN_KINASE_DOM"/>
    <property type="match status" value="1"/>
</dbReference>
<keyword evidence="5" id="KW-0675">Receptor</keyword>
<sequence length="356" mass="39523">MAAKIGASQMVLIVLGVLAFLLVWVFFIVYYKFLRRRSDRVGDPESGTSKEETPLKGEVGVARRFKWEEIERMTSGFSSAVIGEGGFSTVYLARFPDESLGAVKVHRNSERLHRAFKEELEIVLHVSHTNIARFIGYCDEREEGVLVFEYVPNGSLHDHLHSNPNPLTWNQRTSIAYDLARALQHLHENQNPYIVHGDVTSNNILLDHRFKPKLCDFGSAKMGFSSAVTNRSVMMGSPGYVDPHYVRTGLMSKKSDVYSFGVVVLELLMGREAYEDERMIASVAAPMIEDSAKAVAMKDERLGGQFDSEEVVAMGSLAAMCVGEQPSLRPSMGDVLRFMEEKVPSAKAGKVAGGLI</sequence>
<dbReference type="Pfam" id="PF00069">
    <property type="entry name" value="Pkinase"/>
    <property type="match status" value="1"/>
</dbReference>
<dbReference type="PROSITE" id="PS00109">
    <property type="entry name" value="PROTEIN_KINASE_TYR"/>
    <property type="match status" value="1"/>
</dbReference>
<dbReference type="AlphaFoldDB" id="A0AAV9AEU8"/>
<dbReference type="GO" id="GO:0005524">
    <property type="term" value="F:ATP binding"/>
    <property type="evidence" value="ECO:0007669"/>
    <property type="project" value="UniProtKB-KW"/>
</dbReference>
<dbReference type="FunFam" id="1.10.510.10:FF:000095">
    <property type="entry name" value="protein STRUBBELIG-RECEPTOR FAMILY 8"/>
    <property type="match status" value="1"/>
</dbReference>
<keyword evidence="1" id="KW-0547">Nucleotide-binding</keyword>
<proteinExistence type="predicted"/>
<dbReference type="Gene3D" id="1.10.510.10">
    <property type="entry name" value="Transferase(Phosphotransferase) domain 1"/>
    <property type="match status" value="1"/>
</dbReference>
<protein>
    <submittedName>
        <fullName evidence="5">Receptor-like protein kinase</fullName>
    </submittedName>
</protein>
<keyword evidence="2" id="KW-0067">ATP-binding</keyword>
<reference evidence="5" key="2">
    <citation type="submission" date="2023-06" db="EMBL/GenBank/DDBJ databases">
        <authorList>
            <person name="Ma L."/>
            <person name="Liu K.-W."/>
            <person name="Li Z."/>
            <person name="Hsiao Y.-Y."/>
            <person name="Qi Y."/>
            <person name="Fu T."/>
            <person name="Tang G."/>
            <person name="Zhang D."/>
            <person name="Sun W.-H."/>
            <person name="Liu D.-K."/>
            <person name="Li Y."/>
            <person name="Chen G.-Z."/>
            <person name="Liu X.-D."/>
            <person name="Liao X.-Y."/>
            <person name="Jiang Y.-T."/>
            <person name="Yu X."/>
            <person name="Hao Y."/>
            <person name="Huang J."/>
            <person name="Zhao X.-W."/>
            <person name="Ke S."/>
            <person name="Chen Y.-Y."/>
            <person name="Wu W.-L."/>
            <person name="Hsu J.-L."/>
            <person name="Lin Y.-F."/>
            <person name="Huang M.-D."/>
            <person name="Li C.-Y."/>
            <person name="Huang L."/>
            <person name="Wang Z.-W."/>
            <person name="Zhao X."/>
            <person name="Zhong W.-Y."/>
            <person name="Peng D.-H."/>
            <person name="Ahmad S."/>
            <person name="Lan S."/>
            <person name="Zhang J.-S."/>
            <person name="Tsai W.-C."/>
            <person name="Van De Peer Y."/>
            <person name="Liu Z.-J."/>
        </authorList>
    </citation>
    <scope>NUCLEOTIDE SEQUENCE</scope>
    <source>
        <strain evidence="5">SCP</strain>
        <tissue evidence="5">Leaves</tissue>
    </source>
</reference>
<keyword evidence="5" id="KW-0418">Kinase</keyword>
<dbReference type="EMBL" id="JAUJYN010000010">
    <property type="protein sequence ID" value="KAK1262745.1"/>
    <property type="molecule type" value="Genomic_DNA"/>
</dbReference>
<dbReference type="InterPro" id="IPR008266">
    <property type="entry name" value="Tyr_kinase_AS"/>
</dbReference>
<evidence type="ECO:0000256" key="3">
    <source>
        <dbReference type="SAM" id="Phobius"/>
    </source>
</evidence>
<evidence type="ECO:0000256" key="2">
    <source>
        <dbReference type="ARBA" id="ARBA00022840"/>
    </source>
</evidence>
<keyword evidence="3" id="KW-0472">Membrane</keyword>
<name>A0AAV9AEU8_ACOGR</name>
<organism evidence="5 6">
    <name type="scientific">Acorus gramineus</name>
    <name type="common">Dwarf sweet flag</name>
    <dbReference type="NCBI Taxonomy" id="55184"/>
    <lineage>
        <taxon>Eukaryota</taxon>
        <taxon>Viridiplantae</taxon>
        <taxon>Streptophyta</taxon>
        <taxon>Embryophyta</taxon>
        <taxon>Tracheophyta</taxon>
        <taxon>Spermatophyta</taxon>
        <taxon>Magnoliopsida</taxon>
        <taxon>Liliopsida</taxon>
        <taxon>Acoraceae</taxon>
        <taxon>Acorus</taxon>
    </lineage>
</organism>
<dbReference type="InterPro" id="IPR011009">
    <property type="entry name" value="Kinase-like_dom_sf"/>
</dbReference>
<dbReference type="InterPro" id="IPR000719">
    <property type="entry name" value="Prot_kinase_dom"/>
</dbReference>
<reference evidence="5" key="1">
    <citation type="journal article" date="2023" name="Nat. Commun.">
        <title>Diploid and tetraploid genomes of Acorus and the evolution of monocots.</title>
        <authorList>
            <person name="Ma L."/>
            <person name="Liu K.W."/>
            <person name="Li Z."/>
            <person name="Hsiao Y.Y."/>
            <person name="Qi Y."/>
            <person name="Fu T."/>
            <person name="Tang G.D."/>
            <person name="Zhang D."/>
            <person name="Sun W.H."/>
            <person name="Liu D.K."/>
            <person name="Li Y."/>
            <person name="Chen G.Z."/>
            <person name="Liu X.D."/>
            <person name="Liao X.Y."/>
            <person name="Jiang Y.T."/>
            <person name="Yu X."/>
            <person name="Hao Y."/>
            <person name="Huang J."/>
            <person name="Zhao X.W."/>
            <person name="Ke S."/>
            <person name="Chen Y.Y."/>
            <person name="Wu W.L."/>
            <person name="Hsu J.L."/>
            <person name="Lin Y.F."/>
            <person name="Huang M.D."/>
            <person name="Li C.Y."/>
            <person name="Huang L."/>
            <person name="Wang Z.W."/>
            <person name="Zhao X."/>
            <person name="Zhong W.Y."/>
            <person name="Peng D.H."/>
            <person name="Ahmad S."/>
            <person name="Lan S."/>
            <person name="Zhang J.S."/>
            <person name="Tsai W.C."/>
            <person name="Van de Peer Y."/>
            <person name="Liu Z.J."/>
        </authorList>
    </citation>
    <scope>NUCLEOTIDE SEQUENCE</scope>
    <source>
        <strain evidence="5">SCP</strain>
    </source>
</reference>
<keyword evidence="3" id="KW-1133">Transmembrane helix</keyword>
<accession>A0AAV9AEU8</accession>
<evidence type="ECO:0000313" key="5">
    <source>
        <dbReference type="EMBL" id="KAK1262745.1"/>
    </source>
</evidence>
<feature type="transmembrane region" description="Helical" evidence="3">
    <location>
        <begin position="12"/>
        <end position="31"/>
    </location>
</feature>
<keyword evidence="3" id="KW-0812">Transmembrane</keyword>
<evidence type="ECO:0000259" key="4">
    <source>
        <dbReference type="PROSITE" id="PS50011"/>
    </source>
</evidence>
<comment type="caution">
    <text evidence="5">The sequence shown here is derived from an EMBL/GenBank/DDBJ whole genome shotgun (WGS) entry which is preliminary data.</text>
</comment>
<dbReference type="SUPFAM" id="SSF56112">
    <property type="entry name" value="Protein kinase-like (PK-like)"/>
    <property type="match status" value="1"/>
</dbReference>
<gene>
    <name evidence="5" type="ORF">QJS04_geneDACA011576</name>
</gene>
<keyword evidence="6" id="KW-1185">Reference proteome</keyword>
<evidence type="ECO:0000313" key="6">
    <source>
        <dbReference type="Proteomes" id="UP001179952"/>
    </source>
</evidence>
<dbReference type="PANTHER" id="PTHR47989">
    <property type="entry name" value="OS01G0750732 PROTEIN"/>
    <property type="match status" value="1"/>
</dbReference>
<dbReference type="Proteomes" id="UP001179952">
    <property type="component" value="Unassembled WGS sequence"/>
</dbReference>